<dbReference type="PANTHER" id="PTHR12691:SF10">
    <property type="entry name" value="MEDIATOR OF RNA POLYMERASE II TRANSCRIPTION SUBUNIT 23"/>
    <property type="match status" value="1"/>
</dbReference>
<feature type="compositionally biased region" description="Basic and acidic residues" evidence="8">
    <location>
        <begin position="458"/>
        <end position="474"/>
    </location>
</feature>
<name>A0A8T1M2R5_CLOSI</name>
<dbReference type="EMBL" id="NIRI02000056">
    <property type="protein sequence ID" value="KAG5443269.1"/>
    <property type="molecule type" value="Genomic_DNA"/>
</dbReference>
<dbReference type="GO" id="GO:0005667">
    <property type="term" value="C:transcription regulator complex"/>
    <property type="evidence" value="ECO:0007669"/>
    <property type="project" value="TreeGrafter"/>
</dbReference>
<dbReference type="PANTHER" id="PTHR12691">
    <property type="entry name" value="MEDIATOR OF RNA POLYMERASE II TRANSCRIPTION SUBUNIT 23"/>
    <property type="match status" value="1"/>
</dbReference>
<keyword evidence="4" id="KW-0805">Transcription regulation</keyword>
<keyword evidence="10" id="KW-1185">Reference proteome</keyword>
<reference evidence="9 10" key="2">
    <citation type="journal article" date="2021" name="Genomics">
        <title>High-quality reference genome for Clonorchis sinensis.</title>
        <authorList>
            <person name="Young N.D."/>
            <person name="Stroehlein A.J."/>
            <person name="Kinkar L."/>
            <person name="Wang T."/>
            <person name="Sohn W.M."/>
            <person name="Chang B.C.H."/>
            <person name="Kaur P."/>
            <person name="Weisz D."/>
            <person name="Dudchenko O."/>
            <person name="Aiden E.L."/>
            <person name="Korhonen P.K."/>
            <person name="Gasser R.B."/>
        </authorList>
    </citation>
    <scope>NUCLEOTIDE SEQUENCE [LARGE SCALE GENOMIC DNA]</scope>
    <source>
        <strain evidence="9">Cs-k2</strain>
    </source>
</reference>
<reference evidence="9 10" key="1">
    <citation type="journal article" date="2018" name="Biotechnol. Adv.">
        <title>Improved genomic resources and new bioinformatic workflow for the carcinogenic parasite Clonorchis sinensis: Biotechnological implications.</title>
        <authorList>
            <person name="Wang D."/>
            <person name="Korhonen P.K."/>
            <person name="Gasser R.B."/>
            <person name="Young N.D."/>
        </authorList>
    </citation>
    <scope>NUCLEOTIDE SEQUENCE [LARGE SCALE GENOMIC DNA]</scope>
    <source>
        <strain evidence="9">Cs-k2</strain>
    </source>
</reference>
<comment type="subcellular location">
    <subcellularLocation>
        <location evidence="1">Nucleus</location>
    </subcellularLocation>
</comment>
<feature type="non-terminal residue" evidence="9">
    <location>
        <position position="1"/>
    </location>
</feature>
<evidence type="ECO:0000256" key="8">
    <source>
        <dbReference type="SAM" id="MobiDB-lite"/>
    </source>
</evidence>
<keyword evidence="5" id="KW-0804">Transcription</keyword>
<keyword evidence="6" id="KW-0539">Nucleus</keyword>
<evidence type="ECO:0000313" key="10">
    <source>
        <dbReference type="Proteomes" id="UP000286415"/>
    </source>
</evidence>
<dbReference type="Proteomes" id="UP000286415">
    <property type="component" value="Unassembled WGS sequence"/>
</dbReference>
<feature type="region of interest" description="Disordered" evidence="8">
    <location>
        <begin position="434"/>
        <end position="521"/>
    </location>
</feature>
<dbReference type="OrthoDB" id="9982951at2759"/>
<dbReference type="GO" id="GO:0016592">
    <property type="term" value="C:mediator complex"/>
    <property type="evidence" value="ECO:0007669"/>
    <property type="project" value="TreeGrafter"/>
</dbReference>
<dbReference type="GO" id="GO:0006357">
    <property type="term" value="P:regulation of transcription by RNA polymerase II"/>
    <property type="evidence" value="ECO:0007669"/>
    <property type="project" value="TreeGrafter"/>
</dbReference>
<feature type="region of interest" description="Disordered" evidence="8">
    <location>
        <begin position="1759"/>
        <end position="1785"/>
    </location>
</feature>
<evidence type="ECO:0000256" key="4">
    <source>
        <dbReference type="ARBA" id="ARBA00023015"/>
    </source>
</evidence>
<comment type="similarity">
    <text evidence="2">Belongs to the Mediator complex subunit 23 family.</text>
</comment>
<evidence type="ECO:0000313" key="9">
    <source>
        <dbReference type="EMBL" id="KAG5443269.1"/>
    </source>
</evidence>
<proteinExistence type="inferred from homology"/>
<protein>
    <recommendedName>
        <fullName evidence="3">Mediator of RNA polymerase II transcription subunit 23</fullName>
    </recommendedName>
    <alternativeName>
        <fullName evidence="7">Mediator complex subunit 23</fullName>
    </alternativeName>
</protein>
<dbReference type="GO" id="GO:0010628">
    <property type="term" value="P:positive regulation of gene expression"/>
    <property type="evidence" value="ECO:0007669"/>
    <property type="project" value="TreeGrafter"/>
</dbReference>
<comment type="caution">
    <text evidence="9">The sequence shown here is derived from an EMBL/GenBank/DDBJ whole genome shotgun (WGS) entry which is preliminary data.</text>
</comment>
<dbReference type="InterPro" id="IPR021629">
    <property type="entry name" value="Mediator_Med23"/>
</dbReference>
<gene>
    <name evidence="9" type="ORF">CSKR_106292</name>
</gene>
<sequence length="1879" mass="209654">DSFFMGPLEAALARDSFASVDRFVKEIATSVALEESLGGLMADGGESLLSMDVIRMETLWKSIAQQKIKLHALDHLFSKLANNNHERVIMRILWGLDLLIEKQVFHPREVAHSLVCSDQLRVESAAFFRCAFKLLLKLIFFLDYKSNREVFNKSIEKSSQFMDSPADDRFNLRFIDPAVELIQLLLSREMCLMPAYFAMHELIRSFPVELSGSPHKAIQDSVTSFMDSFARPARLLYSQIHQSIKPICGITPPTTPGFRLDSTNLLLTVVKGAMRYPDFLTTSQTPLLCFVLGQLRSTELVAGMLDPSTGKSKTRSIGLERAIVDWIIELMEITESTDDRTWVRTTFEHLISVVITFMLSSTIRFSEIVVKLNTKLEGRKWTKSSHYVMWFVLNVTSGFIGKNMLTDFVPCLRLFDILFPDAEDPDRAVELQTLGCGKQTDRRQPDGTSDADVTLIPPKDDSDSDASRPGRGGDEENVTTNTKDTGMECDADSGDEVHLSSTSAEESDDASSLAILPPTRHRTAASRRRHCRLMHLATSPVCLWQHVLRKSRTGHDHLPRVMPPALRPTEARISYRMRILLDVLVSTDLTGPISPVLAQLTWRQLFIILNAYSTDNEASQLIQHLVDMFWFNGEEDPGNPSTFSRLWPKLVENGSVFLPYGLLAHGRLRPLSHHLIRTMSIHLRMLVLHLLLQKFANLQYSDELTTPAVVETMCRIVACREVEPSNTGRILSLLPKLLPGTAANQATDTSEPKTASSSCNLLSTLLDTLGYRLVDTFLPEVKVQTIVTLVNLLRMWTSWSVSETPMEDQSQMGKDGKLQSSSKNDATEIPVELFYLLEWTVVKLARCLQAPDCVIYGLSSAISPASLAQAQAAAQVAAAAAASTTTTQASAAPNLTVSCASGAVTGTLGMTGHQGAGRGFLPGCRLPVPPNCNAPPPSEVSPSVGSALSNTISGYPFLMTEYVELNRFIIFSLLQIYYAFDLDESSAMKNFLAEQIRTMCERCGRASLTDLPRLISSRLPEFLVHLRQRASPNMSGPGCGFQAGELVDKRTNLSQLPHSVLEEFTQLCDGEATWSQIAARGNLFLCVLLRYVAAHGMLPKSAVNTLLRLPFGQLIVRVRTLCDYAVTCLTGSPSADEFMAQKCLPALCELCVGLRVVPLDRFLLVLLTHTNYQTSQMDAVHRIIVHLFTKCDRLSEAIAYLSSKFPTVPVPQDPANPSAESIPLHADPISSRHWPDTVLRLHQLIPDQWVTEISGDNPGMSKSTSETEVRSNPKLPVLYGHMLLRLLPILEAVLAHFLETSLPLVQLIPFCHAISPLFRFHRRPLNMCYVLLREHWHLTPPELEAFLARDIPDANSMNDKRMMWLADRLRVQIIIYHVLKDHHRLSCSRTAKSLERTPEKESTSITLLNQSLWSEVTSGVDACLKAFDIVRNKYPDFDGDPAVLYSAESDLQSILVSWYRSRSFPFDVSAMESLLVPIVLSTQKHGLYGHPAAWRPWHLEENVNVQAAGLYAAAVGLMSSFTSPSEFVTSLAEFLYPKINSMDLGEHLNVIGSLVTILPNAYHKVICQFAITLFTDPILTDPTLADDWPEVNTNEVKNSSRWRLSVRKKTYRKLTEMETEDNGHTTSHIPPRVAVNFFEEILPAQNAVKENGIVYNESRTENTNFSVAREACMLKANLWHAVWSHTNTTQLTSLPSLFAERILPRLKNEAQLLMSFYLVSPLMGTLYAERHAERHAKLIDLTAELYRAVLQVDGHLAAAPDRPIHHPGEEVKTNTEADASPPNNTGVPMVHADAIADLMYHIKYMYVGNGVLDQVRPILPNLRPCLRKRLKFILPPSESMVTQLQQTSSQPRNGVPGETVYEGRVYKASAKPPLSGEDF</sequence>
<evidence type="ECO:0000256" key="2">
    <source>
        <dbReference type="ARBA" id="ARBA00010222"/>
    </source>
</evidence>
<evidence type="ECO:0000256" key="1">
    <source>
        <dbReference type="ARBA" id="ARBA00004123"/>
    </source>
</evidence>
<evidence type="ECO:0000256" key="6">
    <source>
        <dbReference type="ARBA" id="ARBA00023242"/>
    </source>
</evidence>
<organism evidence="9 10">
    <name type="scientific">Clonorchis sinensis</name>
    <name type="common">Chinese liver fluke</name>
    <dbReference type="NCBI Taxonomy" id="79923"/>
    <lineage>
        <taxon>Eukaryota</taxon>
        <taxon>Metazoa</taxon>
        <taxon>Spiralia</taxon>
        <taxon>Lophotrochozoa</taxon>
        <taxon>Platyhelminthes</taxon>
        <taxon>Trematoda</taxon>
        <taxon>Digenea</taxon>
        <taxon>Opisthorchiida</taxon>
        <taxon>Opisthorchiata</taxon>
        <taxon>Opisthorchiidae</taxon>
        <taxon>Clonorchis</taxon>
    </lineage>
</organism>
<feature type="region of interest" description="Disordered" evidence="8">
    <location>
        <begin position="804"/>
        <end position="823"/>
    </location>
</feature>
<dbReference type="Pfam" id="PF11573">
    <property type="entry name" value="Med23"/>
    <property type="match status" value="5"/>
</dbReference>
<evidence type="ECO:0000256" key="5">
    <source>
        <dbReference type="ARBA" id="ARBA00023163"/>
    </source>
</evidence>
<accession>A0A8T1M2R5</accession>
<evidence type="ECO:0000256" key="3">
    <source>
        <dbReference type="ARBA" id="ARBA00019696"/>
    </source>
</evidence>
<evidence type="ECO:0000256" key="7">
    <source>
        <dbReference type="ARBA" id="ARBA00031961"/>
    </source>
</evidence>
<feature type="compositionally biased region" description="Polar residues" evidence="8">
    <location>
        <begin position="1776"/>
        <end position="1785"/>
    </location>
</feature>
<feature type="compositionally biased region" description="Basic and acidic residues" evidence="8">
    <location>
        <begin position="1762"/>
        <end position="1775"/>
    </location>
</feature>